<gene>
    <name evidence="2" type="ORF">SAMN04487942_1757</name>
</gene>
<evidence type="ECO:0000256" key="1">
    <source>
        <dbReference type="SAM" id="MobiDB-lite"/>
    </source>
</evidence>
<dbReference type="RefSeq" id="WP_167543040.1">
    <property type="nucleotide sequence ID" value="NZ_CBCSFM010000005.1"/>
</dbReference>
<accession>A0A1H8M035</accession>
<dbReference type="Proteomes" id="UP000198657">
    <property type="component" value="Unassembled WGS sequence"/>
</dbReference>
<sequence>MVTIKADIKPGPKRKTEEGKEDRRQRVTPENQPKHPTLKPHDHDKKN</sequence>
<feature type="compositionally biased region" description="Basic and acidic residues" evidence="1">
    <location>
        <begin position="1"/>
        <end position="27"/>
    </location>
</feature>
<feature type="region of interest" description="Disordered" evidence="1">
    <location>
        <begin position="1"/>
        <end position="47"/>
    </location>
</feature>
<proteinExistence type="predicted"/>
<organism evidence="2 3">
    <name type="scientific">Flavobacterium sinopsychrotolerans</name>
    <dbReference type="NCBI Taxonomy" id="604089"/>
    <lineage>
        <taxon>Bacteria</taxon>
        <taxon>Pseudomonadati</taxon>
        <taxon>Bacteroidota</taxon>
        <taxon>Flavobacteriia</taxon>
        <taxon>Flavobacteriales</taxon>
        <taxon>Flavobacteriaceae</taxon>
        <taxon>Flavobacterium</taxon>
    </lineage>
</organism>
<reference evidence="3" key="1">
    <citation type="submission" date="2016-10" db="EMBL/GenBank/DDBJ databases">
        <authorList>
            <person name="Varghese N."/>
            <person name="Submissions S."/>
        </authorList>
    </citation>
    <scope>NUCLEOTIDE SEQUENCE [LARGE SCALE GENOMIC DNA]</scope>
    <source>
        <strain evidence="3">CGMCC 1.8704</strain>
    </source>
</reference>
<protein>
    <submittedName>
        <fullName evidence="2">Uncharacterized protein</fullName>
    </submittedName>
</protein>
<evidence type="ECO:0000313" key="3">
    <source>
        <dbReference type="Proteomes" id="UP000198657"/>
    </source>
</evidence>
<dbReference type="EMBL" id="FODN01000003">
    <property type="protein sequence ID" value="SEO10640.1"/>
    <property type="molecule type" value="Genomic_DNA"/>
</dbReference>
<name>A0A1H8M035_9FLAO</name>
<dbReference type="STRING" id="604089.SAMN04487942_1757"/>
<evidence type="ECO:0000313" key="2">
    <source>
        <dbReference type="EMBL" id="SEO10640.1"/>
    </source>
</evidence>
<keyword evidence="3" id="KW-1185">Reference proteome</keyword>
<dbReference type="AlphaFoldDB" id="A0A1H8M035"/>